<proteinExistence type="predicted"/>
<accession>A0A0A9C764</accession>
<evidence type="ECO:0000313" key="1">
    <source>
        <dbReference type="EMBL" id="JAD70308.1"/>
    </source>
</evidence>
<dbReference type="EMBL" id="GBRH01227587">
    <property type="protein sequence ID" value="JAD70308.1"/>
    <property type="molecule type" value="Transcribed_RNA"/>
</dbReference>
<organism evidence="1">
    <name type="scientific">Arundo donax</name>
    <name type="common">Giant reed</name>
    <name type="synonym">Donax arundinaceus</name>
    <dbReference type="NCBI Taxonomy" id="35708"/>
    <lineage>
        <taxon>Eukaryota</taxon>
        <taxon>Viridiplantae</taxon>
        <taxon>Streptophyta</taxon>
        <taxon>Embryophyta</taxon>
        <taxon>Tracheophyta</taxon>
        <taxon>Spermatophyta</taxon>
        <taxon>Magnoliopsida</taxon>
        <taxon>Liliopsida</taxon>
        <taxon>Poales</taxon>
        <taxon>Poaceae</taxon>
        <taxon>PACMAD clade</taxon>
        <taxon>Arundinoideae</taxon>
        <taxon>Arundineae</taxon>
        <taxon>Arundo</taxon>
    </lineage>
</organism>
<reference evidence="1" key="2">
    <citation type="journal article" date="2015" name="Data Brief">
        <title>Shoot transcriptome of the giant reed, Arundo donax.</title>
        <authorList>
            <person name="Barrero R.A."/>
            <person name="Guerrero F.D."/>
            <person name="Moolhuijzen P."/>
            <person name="Goolsby J.A."/>
            <person name="Tidwell J."/>
            <person name="Bellgard S.E."/>
            <person name="Bellgard M.I."/>
        </authorList>
    </citation>
    <scope>NUCLEOTIDE SEQUENCE</scope>
    <source>
        <tissue evidence="1">Shoot tissue taken approximately 20 cm above the soil surface</tissue>
    </source>
</reference>
<sequence length="69" mass="8514">MVVPLGDYNCFFRSRWFPRFFFRVEDIPHFRSQANRNTSFRLQHRNRWKEMAEDPPYEALLTENETTLT</sequence>
<dbReference type="AlphaFoldDB" id="A0A0A9C764"/>
<reference evidence="1" key="1">
    <citation type="submission" date="2014-09" db="EMBL/GenBank/DDBJ databases">
        <authorList>
            <person name="Magalhaes I.L.F."/>
            <person name="Oliveira U."/>
            <person name="Santos F.R."/>
            <person name="Vidigal T.H.D.A."/>
            <person name="Brescovit A.D."/>
            <person name="Santos A.J."/>
        </authorList>
    </citation>
    <scope>NUCLEOTIDE SEQUENCE</scope>
    <source>
        <tissue evidence="1">Shoot tissue taken approximately 20 cm above the soil surface</tissue>
    </source>
</reference>
<protein>
    <submittedName>
        <fullName evidence="1">Uncharacterized protein</fullName>
    </submittedName>
</protein>
<name>A0A0A9C764_ARUDO</name>